<proteinExistence type="predicted"/>
<dbReference type="EMBL" id="LATX01001834">
    <property type="protein sequence ID" value="KTB37655.1"/>
    <property type="molecule type" value="Genomic_DNA"/>
</dbReference>
<feature type="compositionally biased region" description="Polar residues" evidence="1">
    <location>
        <begin position="261"/>
        <end position="273"/>
    </location>
</feature>
<protein>
    <submittedName>
        <fullName evidence="2">Uncharacterized protein</fullName>
    </submittedName>
</protein>
<feature type="region of interest" description="Disordered" evidence="1">
    <location>
        <begin position="260"/>
        <end position="351"/>
    </location>
</feature>
<name>A0A0W0FMV1_MONRR</name>
<feature type="compositionally biased region" description="Basic residues" evidence="1">
    <location>
        <begin position="325"/>
        <end position="335"/>
    </location>
</feature>
<evidence type="ECO:0000313" key="3">
    <source>
        <dbReference type="Proteomes" id="UP000054988"/>
    </source>
</evidence>
<organism evidence="2 3">
    <name type="scientific">Moniliophthora roreri</name>
    <name type="common">Frosty pod rot fungus</name>
    <name type="synonym">Monilia roreri</name>
    <dbReference type="NCBI Taxonomy" id="221103"/>
    <lineage>
        <taxon>Eukaryota</taxon>
        <taxon>Fungi</taxon>
        <taxon>Dikarya</taxon>
        <taxon>Basidiomycota</taxon>
        <taxon>Agaricomycotina</taxon>
        <taxon>Agaricomycetes</taxon>
        <taxon>Agaricomycetidae</taxon>
        <taxon>Agaricales</taxon>
        <taxon>Marasmiineae</taxon>
        <taxon>Marasmiaceae</taxon>
        <taxon>Moniliophthora</taxon>
    </lineage>
</organism>
<reference evidence="2 3" key="1">
    <citation type="submission" date="2015-12" db="EMBL/GenBank/DDBJ databases">
        <title>Draft genome sequence of Moniliophthora roreri, the causal agent of frosty pod rot of cacao.</title>
        <authorList>
            <person name="Aime M.C."/>
            <person name="Diaz-Valderrama J.R."/>
            <person name="Kijpornyongpan T."/>
            <person name="Phillips-Mora W."/>
        </authorList>
    </citation>
    <scope>NUCLEOTIDE SEQUENCE [LARGE SCALE GENOMIC DNA]</scope>
    <source>
        <strain evidence="2 3">MCA 2952</strain>
    </source>
</reference>
<evidence type="ECO:0000256" key="1">
    <source>
        <dbReference type="SAM" id="MobiDB-lite"/>
    </source>
</evidence>
<gene>
    <name evidence="2" type="ORF">WG66_9777</name>
</gene>
<accession>A0A0W0FMV1</accession>
<dbReference type="Proteomes" id="UP000054988">
    <property type="component" value="Unassembled WGS sequence"/>
</dbReference>
<dbReference type="AlphaFoldDB" id="A0A0W0FMV1"/>
<comment type="caution">
    <text evidence="2">The sequence shown here is derived from an EMBL/GenBank/DDBJ whole genome shotgun (WGS) entry which is preliminary data.</text>
</comment>
<evidence type="ECO:0000313" key="2">
    <source>
        <dbReference type="EMBL" id="KTB37655.1"/>
    </source>
</evidence>
<sequence>MAAAYEARDTLAILQSSISSITTATSASASSSTSHSKSSIPSLQDVLNTIHVITATTTTSKGKAKAIKALASSQTPMWLTCHHDNHGPASAHCSQEQKLCWRCCLAVSTETGVACLCYDHKPKPTVALPSSQPQPPNVAPSSVLPLREQGNQAGEHEHECSPKFYTVISLEDREEETTSLKPRPHLIQNSACMLYHHDLADWVSIGVDDDDVVLDLSKNGLSVCGVPVVLLACRDIMDFAGFDEIMARVKLADLNHKKAAQSENTLPPTSKHTPSPPVPSQKHLHLSPLQEKAAQSENTPPPTSKHTPSLPVPSQKCLCSSPHSSLKKQKKKVKKTTTVPSPYSDLLMSPQPLDGQYTASPDADLSTFIHHDSSNLPPLPHCLRTPPYTNVPSKARKQHAAPSCNQAKVLVISSDSEPLVSPKHTHAKPSLRSSKHLTVSSQSQQHLLLSSAPNVGNVHQKLYSKSKKKQRDLQFSDNYHCILLAQCFKAMAHAGKQCGSGTFKVEDIFQAHFPQVLYKSSMVGGYQKCWNLATPAQKLQFKNYEYEDEGLWSNFCKIVSDPQQGHHSHQKHNKRAAECAAYMEEEEVVVVVRVELELEDLD</sequence>